<comment type="similarity">
    <text evidence="7">Belongs to the glycosyl hydrolase 18 family.</text>
</comment>
<evidence type="ECO:0000313" key="11">
    <source>
        <dbReference type="Proteomes" id="UP001596391"/>
    </source>
</evidence>
<sequence>MNFRNTVAALAVSSCVTAATAQCIDHPLVIGYVRGPNHTMQPGEVNPHKMNRAHYAFLYTKDGGVVVSSIDEQNLKYLVSLKNEVTSFTVLASVGGGAHSGDFSDIALTEESRAKFNASCIAAIEKYGLDGIDVDWEYPQAPRADKRYRPADKQNYTLLLRDLRKALDDASAKLHRPLYLSSATNGKQFFLRSTNMGEAAKYLDTVALMGYDIFGPSSRTTGHHSALYTNPASPAPVSDDQFVKDYVAAGVPAAKIVLGVPFYGYMWSEVDGTANGLFQPTDPSKAKDVPYRTIVSTYAKSGSGFTRYWDDKAAMPFLYNSSTGQWISYDDPESLAKKASFICEHKLGGMMFWELSGDSNDTLLDSIDKGLGIRR</sequence>
<dbReference type="RefSeq" id="WP_263371704.1">
    <property type="nucleotide sequence ID" value="NZ_JAGSYD010000003.1"/>
</dbReference>
<dbReference type="PANTHER" id="PTHR11177">
    <property type="entry name" value="CHITINASE"/>
    <property type="match status" value="1"/>
</dbReference>
<feature type="chain" id="PRO_5046557593" description="chitinase" evidence="8">
    <location>
        <begin position="22"/>
        <end position="375"/>
    </location>
</feature>
<comment type="caution">
    <text evidence="10">The sequence shown here is derived from an EMBL/GenBank/DDBJ whole genome shotgun (WGS) entry which is preliminary data.</text>
</comment>
<evidence type="ECO:0000256" key="8">
    <source>
        <dbReference type="SAM" id="SignalP"/>
    </source>
</evidence>
<evidence type="ECO:0000256" key="5">
    <source>
        <dbReference type="ARBA" id="ARBA00023295"/>
    </source>
</evidence>
<evidence type="ECO:0000259" key="9">
    <source>
        <dbReference type="PROSITE" id="PS51910"/>
    </source>
</evidence>
<dbReference type="SMART" id="SM00636">
    <property type="entry name" value="Glyco_18"/>
    <property type="match status" value="1"/>
</dbReference>
<keyword evidence="4" id="KW-0119">Carbohydrate metabolism</keyword>
<dbReference type="SUPFAM" id="SSF51445">
    <property type="entry name" value="(Trans)glycosidases"/>
    <property type="match status" value="1"/>
</dbReference>
<dbReference type="InterPro" id="IPR001579">
    <property type="entry name" value="Glyco_hydro_18_chit_AS"/>
</dbReference>
<evidence type="ECO:0000313" key="10">
    <source>
        <dbReference type="EMBL" id="MFC6645324.1"/>
    </source>
</evidence>
<evidence type="ECO:0000256" key="4">
    <source>
        <dbReference type="ARBA" id="ARBA00023024"/>
    </source>
</evidence>
<keyword evidence="11" id="KW-1185">Reference proteome</keyword>
<evidence type="ECO:0000256" key="3">
    <source>
        <dbReference type="ARBA" id="ARBA00022801"/>
    </source>
</evidence>
<dbReference type="EMBL" id="JBHSWI010000001">
    <property type="protein sequence ID" value="MFC6645324.1"/>
    <property type="molecule type" value="Genomic_DNA"/>
</dbReference>
<organism evidence="10 11">
    <name type="scientific">Granulicella cerasi</name>
    <dbReference type="NCBI Taxonomy" id="741063"/>
    <lineage>
        <taxon>Bacteria</taxon>
        <taxon>Pseudomonadati</taxon>
        <taxon>Acidobacteriota</taxon>
        <taxon>Terriglobia</taxon>
        <taxon>Terriglobales</taxon>
        <taxon>Acidobacteriaceae</taxon>
        <taxon>Granulicella</taxon>
    </lineage>
</organism>
<keyword evidence="3 6" id="KW-0378">Hydrolase</keyword>
<keyword evidence="8" id="KW-0732">Signal</keyword>
<dbReference type="PANTHER" id="PTHR11177:SF317">
    <property type="entry name" value="CHITINASE 12-RELATED"/>
    <property type="match status" value="1"/>
</dbReference>
<dbReference type="GO" id="GO:0016787">
    <property type="term" value="F:hydrolase activity"/>
    <property type="evidence" value="ECO:0007669"/>
    <property type="project" value="UniProtKB-KW"/>
</dbReference>
<proteinExistence type="inferred from homology"/>
<dbReference type="CDD" id="cd06548">
    <property type="entry name" value="GH18_chitinase"/>
    <property type="match status" value="1"/>
</dbReference>
<dbReference type="InterPro" id="IPR050314">
    <property type="entry name" value="Glycosyl_Hydrlase_18"/>
</dbReference>
<keyword evidence="5 6" id="KW-0326">Glycosidase</keyword>
<evidence type="ECO:0000256" key="6">
    <source>
        <dbReference type="RuleBase" id="RU000489"/>
    </source>
</evidence>
<name>A0ABW1Z894_9BACT</name>
<evidence type="ECO:0000256" key="1">
    <source>
        <dbReference type="ARBA" id="ARBA00000822"/>
    </source>
</evidence>
<dbReference type="PROSITE" id="PS01095">
    <property type="entry name" value="GH18_1"/>
    <property type="match status" value="1"/>
</dbReference>
<evidence type="ECO:0000256" key="2">
    <source>
        <dbReference type="ARBA" id="ARBA00012729"/>
    </source>
</evidence>
<dbReference type="SUPFAM" id="SSF54556">
    <property type="entry name" value="Chitinase insertion domain"/>
    <property type="match status" value="1"/>
</dbReference>
<accession>A0ABW1Z894</accession>
<dbReference type="PROSITE" id="PS51910">
    <property type="entry name" value="GH18_2"/>
    <property type="match status" value="1"/>
</dbReference>
<reference evidence="11" key="1">
    <citation type="journal article" date="2019" name="Int. J. Syst. Evol. Microbiol.">
        <title>The Global Catalogue of Microorganisms (GCM) 10K type strain sequencing project: providing services to taxonomists for standard genome sequencing and annotation.</title>
        <authorList>
            <consortium name="The Broad Institute Genomics Platform"/>
            <consortium name="The Broad Institute Genome Sequencing Center for Infectious Disease"/>
            <person name="Wu L."/>
            <person name="Ma J."/>
        </authorList>
    </citation>
    <scope>NUCLEOTIDE SEQUENCE [LARGE SCALE GENOMIC DNA]</scope>
    <source>
        <strain evidence="11">CGMCC 1.16026</strain>
    </source>
</reference>
<keyword evidence="4" id="KW-0146">Chitin degradation</keyword>
<dbReference type="Gene3D" id="3.10.50.10">
    <property type="match status" value="1"/>
</dbReference>
<feature type="domain" description="GH18" evidence="9">
    <location>
        <begin position="27"/>
        <end position="374"/>
    </location>
</feature>
<dbReference type="InterPro" id="IPR029070">
    <property type="entry name" value="Chitinase_insertion_sf"/>
</dbReference>
<dbReference type="EC" id="3.2.1.14" evidence="2"/>
<dbReference type="InterPro" id="IPR011583">
    <property type="entry name" value="Chitinase_II/V-like_cat"/>
</dbReference>
<dbReference type="Pfam" id="PF00704">
    <property type="entry name" value="Glyco_hydro_18"/>
    <property type="match status" value="1"/>
</dbReference>
<comment type="catalytic activity">
    <reaction evidence="1">
        <text>Random endo-hydrolysis of N-acetyl-beta-D-glucosaminide (1-&gt;4)-beta-linkages in chitin and chitodextrins.</text>
        <dbReference type="EC" id="3.2.1.14"/>
    </reaction>
</comment>
<dbReference type="InterPro" id="IPR017853">
    <property type="entry name" value="GH"/>
</dbReference>
<gene>
    <name evidence="10" type="ORF">ACFQBQ_06930</name>
</gene>
<dbReference type="Proteomes" id="UP001596391">
    <property type="component" value="Unassembled WGS sequence"/>
</dbReference>
<dbReference type="Gene3D" id="3.20.20.80">
    <property type="entry name" value="Glycosidases"/>
    <property type="match status" value="1"/>
</dbReference>
<protein>
    <recommendedName>
        <fullName evidence="2">chitinase</fullName>
        <ecNumber evidence="2">3.2.1.14</ecNumber>
    </recommendedName>
</protein>
<keyword evidence="4" id="KW-0624">Polysaccharide degradation</keyword>
<feature type="signal peptide" evidence="8">
    <location>
        <begin position="1"/>
        <end position="21"/>
    </location>
</feature>
<dbReference type="InterPro" id="IPR001223">
    <property type="entry name" value="Glyco_hydro18_cat"/>
</dbReference>
<evidence type="ECO:0000256" key="7">
    <source>
        <dbReference type="RuleBase" id="RU004453"/>
    </source>
</evidence>
<dbReference type="PROSITE" id="PS51257">
    <property type="entry name" value="PROKAR_LIPOPROTEIN"/>
    <property type="match status" value="1"/>
</dbReference>